<sequence length="569" mass="63822">MASKGREAKSWQSLEAISMKNELFNAHYQLLRTIREGGFAPVKLARHLPTNSLVAVKVLDKRDSPFFANELDILKTVDHPNIIRLFEVVESEERIYLVMEYLDGGDVADLLKKVQRMREEEARQVFRQVLRAIQYCHDNGIAHRDIKPDNIVLDGKGTAKLCDFGFSVRFQPGQELEGEYGTMAYWAPEMFKQQHYQGPKVDIWGLGVLLYYMVMGNVPFTGRSWIVLRKQVLSGRFELRKSFSPELRGILAYLLTEDPKKRPLVKQIMRHPWLRPMVSTSPAVKAKTPNKADPTILYVMAIYLGFDPADVQAALSGRKFNTAMGTYRILQGQQDKGRNLTRLMKRLLPLRPPCPSPAFPGALPLHIKRASAPARHRRPVPVDQPDDEEEDGRRKSSASICLPCLLCSPCTTGAEWVTEGRKSFPPAAAAGATTTLPTGPPPETPAVSRADSLPHILYNTWTRAKQREKREKDISSPTPGPKAADAKAPEDVEEVIQLPSEPPLAETTIVENLCTEVKTEAKTEAKTVSDSPPSAPAVNGRQTLWKRLRKNVLSCLEKLCCCCRQQQQQ</sequence>
<evidence type="ECO:0000256" key="8">
    <source>
        <dbReference type="ARBA" id="ARBA00048679"/>
    </source>
</evidence>
<evidence type="ECO:0000313" key="12">
    <source>
        <dbReference type="RefSeq" id="XP_012871589.1"/>
    </source>
</evidence>
<keyword evidence="5" id="KW-0418">Kinase</keyword>
<comment type="catalytic activity">
    <reaction evidence="7">
        <text>L-threonyl-[protein] + ATP = O-phospho-L-threonyl-[protein] + ADP + H(+)</text>
        <dbReference type="Rhea" id="RHEA:46608"/>
        <dbReference type="Rhea" id="RHEA-COMP:11060"/>
        <dbReference type="Rhea" id="RHEA-COMP:11605"/>
        <dbReference type="ChEBI" id="CHEBI:15378"/>
        <dbReference type="ChEBI" id="CHEBI:30013"/>
        <dbReference type="ChEBI" id="CHEBI:30616"/>
        <dbReference type="ChEBI" id="CHEBI:61977"/>
        <dbReference type="ChEBI" id="CHEBI:456216"/>
        <dbReference type="EC" id="2.7.11.1"/>
    </reaction>
</comment>
<proteinExistence type="predicted"/>
<feature type="region of interest" description="Disordered" evidence="9">
    <location>
        <begin position="428"/>
        <end position="449"/>
    </location>
</feature>
<keyword evidence="4" id="KW-0547">Nucleotide-binding</keyword>
<dbReference type="InterPro" id="IPR008271">
    <property type="entry name" value="Ser/Thr_kinase_AS"/>
</dbReference>
<dbReference type="FunFam" id="1.10.510.10:FF:000571">
    <property type="entry name" value="Maternal embryonic leucine zipper kinase"/>
    <property type="match status" value="1"/>
</dbReference>
<dbReference type="CDD" id="cd14003">
    <property type="entry name" value="STKc_AMPK-like"/>
    <property type="match status" value="1"/>
</dbReference>
<gene>
    <name evidence="12" type="primary">LOC105985544</name>
</gene>
<protein>
    <recommendedName>
        <fullName evidence="1">non-specific serine/threonine protein kinase</fullName>
        <ecNumber evidence="1">2.7.11.1</ecNumber>
    </recommendedName>
</protein>
<dbReference type="GO" id="GO:0005737">
    <property type="term" value="C:cytoplasm"/>
    <property type="evidence" value="ECO:0007669"/>
    <property type="project" value="TreeGrafter"/>
</dbReference>
<evidence type="ECO:0000256" key="2">
    <source>
        <dbReference type="ARBA" id="ARBA00022527"/>
    </source>
</evidence>
<dbReference type="Pfam" id="PF00069">
    <property type="entry name" value="Pkinase"/>
    <property type="match status" value="1"/>
</dbReference>
<accession>A0A1S3F6D8</accession>
<evidence type="ECO:0000256" key="4">
    <source>
        <dbReference type="ARBA" id="ARBA00022741"/>
    </source>
</evidence>
<evidence type="ECO:0000256" key="5">
    <source>
        <dbReference type="ARBA" id="ARBA00022777"/>
    </source>
</evidence>
<evidence type="ECO:0000259" key="10">
    <source>
        <dbReference type="PROSITE" id="PS50011"/>
    </source>
</evidence>
<dbReference type="GO" id="GO:0035556">
    <property type="term" value="P:intracellular signal transduction"/>
    <property type="evidence" value="ECO:0007669"/>
    <property type="project" value="TreeGrafter"/>
</dbReference>
<name>A0A1S3F6D8_DIPOR</name>
<dbReference type="RefSeq" id="XP_012871589.1">
    <property type="nucleotide sequence ID" value="XM_013016135.1"/>
</dbReference>
<dbReference type="OrthoDB" id="9396925at2759"/>
<dbReference type="PROSITE" id="PS00108">
    <property type="entry name" value="PROTEIN_KINASE_ST"/>
    <property type="match status" value="1"/>
</dbReference>
<feature type="compositionally biased region" description="Low complexity" evidence="9">
    <location>
        <begin position="428"/>
        <end position="437"/>
    </location>
</feature>
<dbReference type="InterPro" id="IPR000719">
    <property type="entry name" value="Prot_kinase_dom"/>
</dbReference>
<dbReference type="SMART" id="SM00220">
    <property type="entry name" value="S_TKc"/>
    <property type="match status" value="1"/>
</dbReference>
<dbReference type="GO" id="GO:0050321">
    <property type="term" value="F:tau-protein kinase activity"/>
    <property type="evidence" value="ECO:0007669"/>
    <property type="project" value="TreeGrafter"/>
</dbReference>
<keyword evidence="11" id="KW-1185">Reference proteome</keyword>
<feature type="domain" description="Protein kinase" evidence="10">
    <location>
        <begin position="28"/>
        <end position="274"/>
    </location>
</feature>
<evidence type="ECO:0000313" key="11">
    <source>
        <dbReference type="Proteomes" id="UP000081671"/>
    </source>
</evidence>
<dbReference type="PANTHER" id="PTHR24346">
    <property type="entry name" value="MAP/MICROTUBULE AFFINITY-REGULATING KINASE"/>
    <property type="match status" value="1"/>
</dbReference>
<evidence type="ECO:0000256" key="1">
    <source>
        <dbReference type="ARBA" id="ARBA00012513"/>
    </source>
</evidence>
<dbReference type="AlphaFoldDB" id="A0A1S3F6D8"/>
<keyword evidence="3" id="KW-0808">Transferase</keyword>
<organism evidence="11 12">
    <name type="scientific">Dipodomys ordii</name>
    <name type="common">Ord's kangaroo rat</name>
    <dbReference type="NCBI Taxonomy" id="10020"/>
    <lineage>
        <taxon>Eukaryota</taxon>
        <taxon>Metazoa</taxon>
        <taxon>Chordata</taxon>
        <taxon>Craniata</taxon>
        <taxon>Vertebrata</taxon>
        <taxon>Euteleostomi</taxon>
        <taxon>Mammalia</taxon>
        <taxon>Eutheria</taxon>
        <taxon>Euarchontoglires</taxon>
        <taxon>Glires</taxon>
        <taxon>Rodentia</taxon>
        <taxon>Castorimorpha</taxon>
        <taxon>Heteromyidae</taxon>
        <taxon>Dipodomyinae</taxon>
        <taxon>Dipodomys</taxon>
    </lineage>
</organism>
<dbReference type="PANTHER" id="PTHR24346:SF3">
    <property type="entry name" value="GENE 10662-RELATED"/>
    <property type="match status" value="1"/>
</dbReference>
<dbReference type="GO" id="GO:0000226">
    <property type="term" value="P:microtubule cytoskeleton organization"/>
    <property type="evidence" value="ECO:0007669"/>
    <property type="project" value="TreeGrafter"/>
</dbReference>
<evidence type="ECO:0000256" key="3">
    <source>
        <dbReference type="ARBA" id="ARBA00022679"/>
    </source>
</evidence>
<evidence type="ECO:0000256" key="7">
    <source>
        <dbReference type="ARBA" id="ARBA00047899"/>
    </source>
</evidence>
<dbReference type="GeneID" id="105985544"/>
<comment type="catalytic activity">
    <reaction evidence="8">
        <text>L-seryl-[protein] + ATP = O-phospho-L-seryl-[protein] + ADP + H(+)</text>
        <dbReference type="Rhea" id="RHEA:17989"/>
        <dbReference type="Rhea" id="RHEA-COMP:9863"/>
        <dbReference type="Rhea" id="RHEA-COMP:11604"/>
        <dbReference type="ChEBI" id="CHEBI:15378"/>
        <dbReference type="ChEBI" id="CHEBI:29999"/>
        <dbReference type="ChEBI" id="CHEBI:30616"/>
        <dbReference type="ChEBI" id="CHEBI:83421"/>
        <dbReference type="ChEBI" id="CHEBI:456216"/>
        <dbReference type="EC" id="2.7.11.1"/>
    </reaction>
</comment>
<feature type="region of interest" description="Disordered" evidence="9">
    <location>
        <begin position="463"/>
        <end position="488"/>
    </location>
</feature>
<evidence type="ECO:0000256" key="6">
    <source>
        <dbReference type="ARBA" id="ARBA00022840"/>
    </source>
</evidence>
<dbReference type="FunCoup" id="A0A1S3F6D8">
    <property type="interactions" value="164"/>
</dbReference>
<dbReference type="Proteomes" id="UP000081671">
    <property type="component" value="Unplaced"/>
</dbReference>
<dbReference type="EC" id="2.7.11.1" evidence="1"/>
<dbReference type="PROSITE" id="PS50011">
    <property type="entry name" value="PROTEIN_KINASE_DOM"/>
    <property type="match status" value="1"/>
</dbReference>
<dbReference type="KEGG" id="dord:105985544"/>
<keyword evidence="6" id="KW-0067">ATP-binding</keyword>
<dbReference type="SUPFAM" id="SSF56112">
    <property type="entry name" value="Protein kinase-like (PK-like)"/>
    <property type="match status" value="1"/>
</dbReference>
<feature type="region of interest" description="Disordered" evidence="9">
    <location>
        <begin position="370"/>
        <end position="395"/>
    </location>
</feature>
<dbReference type="InterPro" id="IPR011009">
    <property type="entry name" value="Kinase-like_dom_sf"/>
</dbReference>
<dbReference type="FunFam" id="3.30.200.20:FF:000003">
    <property type="entry name" value="Non-specific serine/threonine protein kinase"/>
    <property type="match status" value="1"/>
</dbReference>
<evidence type="ECO:0000256" key="9">
    <source>
        <dbReference type="SAM" id="MobiDB-lite"/>
    </source>
</evidence>
<feature type="compositionally biased region" description="Basic residues" evidence="9">
    <location>
        <begin position="370"/>
        <end position="379"/>
    </location>
</feature>
<dbReference type="Gene3D" id="1.10.510.10">
    <property type="entry name" value="Transferase(Phosphotransferase) domain 1"/>
    <property type="match status" value="1"/>
</dbReference>
<keyword evidence="2" id="KW-0723">Serine/threonine-protein kinase</keyword>
<dbReference type="InParanoid" id="A0A1S3F6D8"/>
<dbReference type="GO" id="GO:0005524">
    <property type="term" value="F:ATP binding"/>
    <property type="evidence" value="ECO:0007669"/>
    <property type="project" value="UniProtKB-KW"/>
</dbReference>
<reference evidence="12" key="1">
    <citation type="submission" date="2025-08" db="UniProtKB">
        <authorList>
            <consortium name="RefSeq"/>
        </authorList>
    </citation>
    <scope>IDENTIFICATION</scope>
    <source>
        <tissue evidence="12">Kidney</tissue>
    </source>
</reference>